<evidence type="ECO:0000313" key="4">
    <source>
        <dbReference type="Proteomes" id="UP000295096"/>
    </source>
</evidence>
<keyword evidence="3" id="KW-0808">Transferase</keyword>
<keyword evidence="1" id="KW-0472">Membrane</keyword>
<dbReference type="InterPro" id="IPR002656">
    <property type="entry name" value="Acyl_transf_3_dom"/>
</dbReference>
<keyword evidence="1" id="KW-0812">Transmembrane</keyword>
<evidence type="ECO:0000313" key="3">
    <source>
        <dbReference type="EMBL" id="TDH58181.1"/>
    </source>
</evidence>
<dbReference type="EMBL" id="SMSJ01000146">
    <property type="protein sequence ID" value="TDH58181.1"/>
    <property type="molecule type" value="Genomic_DNA"/>
</dbReference>
<name>A0A4R5Q7E0_9PROT</name>
<dbReference type="GO" id="GO:0000271">
    <property type="term" value="P:polysaccharide biosynthetic process"/>
    <property type="evidence" value="ECO:0007669"/>
    <property type="project" value="TreeGrafter"/>
</dbReference>
<feature type="transmembrane region" description="Helical" evidence="1">
    <location>
        <begin position="207"/>
        <end position="223"/>
    </location>
</feature>
<dbReference type="GO" id="GO:0016747">
    <property type="term" value="F:acyltransferase activity, transferring groups other than amino-acyl groups"/>
    <property type="evidence" value="ECO:0007669"/>
    <property type="project" value="InterPro"/>
</dbReference>
<accession>A0A4R5Q7E0</accession>
<sequence>MDRGQLIEIQALRAFAALAVVAYHAADRAGSAFGVGAAGVDVFFVISGFIMMTVTAARPTTPLRFAWNRISRIVPLYWLVTLALVGLALVLPAAMPNLQASPDRVVQSLLFIPHRDPAGQIFPVLVPGWTLNFEMFFYALFAAALVLPRSAQLAAITAMMLGLVGLGVLLRPDGAVAATYTSPMLLEFLAGIWLAQLRLRGRLPRRQIGLAMLALGLAAYAALQATRTYSDAWRVVLWGGPALLIVAGTLAAAPALRPGLAKRLGDASYSIYLLHPLLVGVVWRFVGWLPAPGFLLASLLVSALAGLACFTLLEQPLTEALKRRRRSASPSRLRAA</sequence>
<feature type="transmembrane region" description="Helical" evidence="1">
    <location>
        <begin position="32"/>
        <end position="55"/>
    </location>
</feature>
<feature type="transmembrane region" description="Helical" evidence="1">
    <location>
        <begin position="7"/>
        <end position="26"/>
    </location>
</feature>
<feature type="transmembrane region" description="Helical" evidence="1">
    <location>
        <begin position="176"/>
        <end position="195"/>
    </location>
</feature>
<organism evidence="3 4">
    <name type="scientific">Dankookia rubra</name>
    <dbReference type="NCBI Taxonomy" id="1442381"/>
    <lineage>
        <taxon>Bacteria</taxon>
        <taxon>Pseudomonadati</taxon>
        <taxon>Pseudomonadota</taxon>
        <taxon>Alphaproteobacteria</taxon>
        <taxon>Acetobacterales</taxon>
        <taxon>Roseomonadaceae</taxon>
        <taxon>Dankookia</taxon>
    </lineage>
</organism>
<dbReference type="OrthoDB" id="505919at2"/>
<dbReference type="Pfam" id="PF01757">
    <property type="entry name" value="Acyl_transf_3"/>
    <property type="match status" value="1"/>
</dbReference>
<reference evidence="3 4" key="1">
    <citation type="journal article" date="2016" name="J. Microbiol.">
        <title>Dankookia rubra gen. nov., sp. nov., an alphaproteobacterium isolated from sediment of a shallow stream.</title>
        <authorList>
            <person name="Kim W.H."/>
            <person name="Kim D.H."/>
            <person name="Kang K."/>
            <person name="Ahn T.Y."/>
        </authorList>
    </citation>
    <scope>NUCLEOTIDE SEQUENCE [LARGE SCALE GENOMIC DNA]</scope>
    <source>
        <strain evidence="3 4">JCM30602</strain>
    </source>
</reference>
<feature type="transmembrane region" description="Helical" evidence="1">
    <location>
        <begin position="268"/>
        <end position="286"/>
    </location>
</feature>
<proteinExistence type="predicted"/>
<feature type="transmembrane region" description="Helical" evidence="1">
    <location>
        <begin position="292"/>
        <end position="313"/>
    </location>
</feature>
<keyword evidence="4" id="KW-1185">Reference proteome</keyword>
<dbReference type="PANTHER" id="PTHR23028">
    <property type="entry name" value="ACETYLTRANSFERASE"/>
    <property type="match status" value="1"/>
</dbReference>
<evidence type="ECO:0000259" key="2">
    <source>
        <dbReference type="Pfam" id="PF01757"/>
    </source>
</evidence>
<keyword evidence="1" id="KW-1133">Transmembrane helix</keyword>
<feature type="domain" description="Acyltransferase 3" evidence="2">
    <location>
        <begin position="8"/>
        <end position="302"/>
    </location>
</feature>
<feature type="transmembrane region" description="Helical" evidence="1">
    <location>
        <begin position="121"/>
        <end position="146"/>
    </location>
</feature>
<dbReference type="AlphaFoldDB" id="A0A4R5Q7E0"/>
<dbReference type="PANTHER" id="PTHR23028:SF131">
    <property type="entry name" value="BLR2367 PROTEIN"/>
    <property type="match status" value="1"/>
</dbReference>
<dbReference type="Proteomes" id="UP000295096">
    <property type="component" value="Unassembled WGS sequence"/>
</dbReference>
<dbReference type="GO" id="GO:0016020">
    <property type="term" value="C:membrane"/>
    <property type="evidence" value="ECO:0007669"/>
    <property type="project" value="TreeGrafter"/>
</dbReference>
<feature type="transmembrane region" description="Helical" evidence="1">
    <location>
        <begin position="153"/>
        <end position="170"/>
    </location>
</feature>
<dbReference type="InterPro" id="IPR050879">
    <property type="entry name" value="Acyltransferase_3"/>
</dbReference>
<protein>
    <submittedName>
        <fullName evidence="3">Acyltransferase</fullName>
    </submittedName>
</protein>
<evidence type="ECO:0000256" key="1">
    <source>
        <dbReference type="SAM" id="Phobius"/>
    </source>
</evidence>
<feature type="transmembrane region" description="Helical" evidence="1">
    <location>
        <begin position="76"/>
        <end position="95"/>
    </location>
</feature>
<gene>
    <name evidence="3" type="ORF">E2C06_33945</name>
</gene>
<dbReference type="RefSeq" id="WP_133292974.1">
    <property type="nucleotide sequence ID" value="NZ_SMSJ01000146.1"/>
</dbReference>
<feature type="transmembrane region" description="Helical" evidence="1">
    <location>
        <begin position="235"/>
        <end position="256"/>
    </location>
</feature>
<comment type="caution">
    <text evidence="3">The sequence shown here is derived from an EMBL/GenBank/DDBJ whole genome shotgun (WGS) entry which is preliminary data.</text>
</comment>
<keyword evidence="3" id="KW-0012">Acyltransferase</keyword>